<feature type="compositionally biased region" description="Low complexity" evidence="3">
    <location>
        <begin position="27"/>
        <end position="46"/>
    </location>
</feature>
<dbReference type="PANTHER" id="PTHR42852:SF17">
    <property type="entry name" value="THIOREDOXIN-LIKE PROTEIN HI_1115"/>
    <property type="match status" value="1"/>
</dbReference>
<dbReference type="OrthoDB" id="9790194at2"/>
<evidence type="ECO:0000256" key="1">
    <source>
        <dbReference type="ARBA" id="ARBA00004196"/>
    </source>
</evidence>
<feature type="chain" id="PRO_5039408243" evidence="4">
    <location>
        <begin position="28"/>
        <end position="192"/>
    </location>
</feature>
<comment type="subcellular location">
    <subcellularLocation>
        <location evidence="1">Cell envelope</location>
    </subcellularLocation>
</comment>
<evidence type="ECO:0000259" key="5">
    <source>
        <dbReference type="PROSITE" id="PS51352"/>
    </source>
</evidence>
<dbReference type="InterPro" id="IPR036249">
    <property type="entry name" value="Thioredoxin-like_sf"/>
</dbReference>
<dbReference type="PANTHER" id="PTHR42852">
    <property type="entry name" value="THIOL:DISULFIDE INTERCHANGE PROTEIN DSBE"/>
    <property type="match status" value="1"/>
</dbReference>
<keyword evidence="4" id="KW-0732">Signal</keyword>
<reference evidence="6 7" key="1">
    <citation type="submission" date="2019-03" db="EMBL/GenBank/DDBJ databases">
        <title>Genomic Encyclopedia of Type Strains, Phase III (KMG-III): the genomes of soil and plant-associated and newly described type strains.</title>
        <authorList>
            <person name="Whitman W."/>
        </authorList>
    </citation>
    <scope>NUCLEOTIDE SEQUENCE [LARGE SCALE GENOMIC DNA]</scope>
    <source>
        <strain evidence="6 7">VKM Ac-2527</strain>
    </source>
</reference>
<organism evidence="6 7">
    <name type="scientific">Kribbella caucasensis</name>
    <dbReference type="NCBI Taxonomy" id="2512215"/>
    <lineage>
        <taxon>Bacteria</taxon>
        <taxon>Bacillati</taxon>
        <taxon>Actinomycetota</taxon>
        <taxon>Actinomycetes</taxon>
        <taxon>Propionibacteriales</taxon>
        <taxon>Kribbellaceae</taxon>
        <taxon>Kribbella</taxon>
    </lineage>
</organism>
<dbReference type="GO" id="GO:0017004">
    <property type="term" value="P:cytochrome complex assembly"/>
    <property type="evidence" value="ECO:0007669"/>
    <property type="project" value="UniProtKB-KW"/>
</dbReference>
<comment type="caution">
    <text evidence="6">The sequence shown here is derived from an EMBL/GenBank/DDBJ whole genome shotgun (WGS) entry which is preliminary data.</text>
</comment>
<feature type="signal peptide" evidence="4">
    <location>
        <begin position="1"/>
        <end position="27"/>
    </location>
</feature>
<feature type="region of interest" description="Disordered" evidence="3">
    <location>
        <begin position="27"/>
        <end position="63"/>
    </location>
</feature>
<evidence type="ECO:0000256" key="2">
    <source>
        <dbReference type="ARBA" id="ARBA00022748"/>
    </source>
</evidence>
<dbReference type="InterPro" id="IPR013766">
    <property type="entry name" value="Thioredoxin_domain"/>
</dbReference>
<dbReference type="PROSITE" id="PS51257">
    <property type="entry name" value="PROKAR_LIPOPROTEIN"/>
    <property type="match status" value="1"/>
</dbReference>
<dbReference type="InterPro" id="IPR017937">
    <property type="entry name" value="Thioredoxin_CS"/>
</dbReference>
<dbReference type="AlphaFoldDB" id="A0A4R6J3D5"/>
<feature type="domain" description="Thioredoxin" evidence="5">
    <location>
        <begin position="53"/>
        <end position="192"/>
    </location>
</feature>
<protein>
    <submittedName>
        <fullName evidence="6">Redoxin</fullName>
    </submittedName>
</protein>
<dbReference type="PROSITE" id="PS00194">
    <property type="entry name" value="THIOREDOXIN_1"/>
    <property type="match status" value="1"/>
</dbReference>
<name>A0A4R6J3D5_9ACTN</name>
<dbReference type="Gene3D" id="3.40.30.10">
    <property type="entry name" value="Glutaredoxin"/>
    <property type="match status" value="1"/>
</dbReference>
<feature type="compositionally biased region" description="Pro residues" evidence="3">
    <location>
        <begin position="47"/>
        <end position="56"/>
    </location>
</feature>
<gene>
    <name evidence="6" type="ORF">EV643_14317</name>
</gene>
<sequence>MRFRRPLPTTAALLALLTLAACGPDNAGPSAGATPTASSPTTSSTPGTPPSSPSPGKPAIGQLGFTGTTLAGKSFNAATMAGKPVLLWFWAPWCPTCMAEAPDVLNIQQAYAGRIGIVGVAGLDEQNNMQPFVDRTKTGALTHLADPDGEIWRRFEVTQQSTYVLLDTSGNVSFKGVLGGDELRDKVAALAG</sequence>
<dbReference type="PROSITE" id="PS51352">
    <property type="entry name" value="THIOREDOXIN_2"/>
    <property type="match status" value="1"/>
</dbReference>
<keyword evidence="7" id="KW-1185">Reference proteome</keyword>
<evidence type="ECO:0000313" key="7">
    <source>
        <dbReference type="Proteomes" id="UP000295388"/>
    </source>
</evidence>
<dbReference type="RefSeq" id="WP_133805807.1">
    <property type="nucleotide sequence ID" value="NZ_SNWQ01000043.1"/>
</dbReference>
<dbReference type="Pfam" id="PF08534">
    <property type="entry name" value="Redoxin"/>
    <property type="match status" value="1"/>
</dbReference>
<evidence type="ECO:0000256" key="4">
    <source>
        <dbReference type="SAM" id="SignalP"/>
    </source>
</evidence>
<dbReference type="InterPro" id="IPR050553">
    <property type="entry name" value="Thioredoxin_ResA/DsbE_sf"/>
</dbReference>
<dbReference type="GO" id="GO:0030313">
    <property type="term" value="C:cell envelope"/>
    <property type="evidence" value="ECO:0007669"/>
    <property type="project" value="UniProtKB-SubCell"/>
</dbReference>
<dbReference type="EMBL" id="SNWQ01000043">
    <property type="protein sequence ID" value="TDO29850.1"/>
    <property type="molecule type" value="Genomic_DNA"/>
</dbReference>
<accession>A0A4R6J3D5</accession>
<dbReference type="InterPro" id="IPR013740">
    <property type="entry name" value="Redoxin"/>
</dbReference>
<dbReference type="Proteomes" id="UP000295388">
    <property type="component" value="Unassembled WGS sequence"/>
</dbReference>
<evidence type="ECO:0000256" key="3">
    <source>
        <dbReference type="SAM" id="MobiDB-lite"/>
    </source>
</evidence>
<keyword evidence="2" id="KW-0201">Cytochrome c-type biogenesis</keyword>
<dbReference type="SUPFAM" id="SSF52833">
    <property type="entry name" value="Thioredoxin-like"/>
    <property type="match status" value="1"/>
</dbReference>
<dbReference type="GO" id="GO:0016491">
    <property type="term" value="F:oxidoreductase activity"/>
    <property type="evidence" value="ECO:0007669"/>
    <property type="project" value="InterPro"/>
</dbReference>
<evidence type="ECO:0000313" key="6">
    <source>
        <dbReference type="EMBL" id="TDO29850.1"/>
    </source>
</evidence>
<proteinExistence type="predicted"/>